<dbReference type="InterPro" id="IPR027051">
    <property type="entry name" value="XdhC_Rossmann_dom"/>
</dbReference>
<dbReference type="Pfam" id="PF13478">
    <property type="entry name" value="XdhC_C"/>
    <property type="match status" value="1"/>
</dbReference>
<dbReference type="STRING" id="1888891.DSOL_1385"/>
<dbReference type="Gene3D" id="3.40.50.720">
    <property type="entry name" value="NAD(P)-binding Rossmann-like Domain"/>
    <property type="match status" value="1"/>
</dbReference>
<organism evidence="2 3">
    <name type="scientific">Desulfosporosinus metallidurans</name>
    <dbReference type="NCBI Taxonomy" id="1888891"/>
    <lineage>
        <taxon>Bacteria</taxon>
        <taxon>Bacillati</taxon>
        <taxon>Bacillota</taxon>
        <taxon>Clostridia</taxon>
        <taxon>Eubacteriales</taxon>
        <taxon>Desulfitobacteriaceae</taxon>
        <taxon>Desulfosporosinus</taxon>
    </lineage>
</organism>
<reference evidence="2 3" key="1">
    <citation type="submission" date="2016-09" db="EMBL/GenBank/DDBJ databases">
        <title>Complete genome of Desulfosporosinus sp. OL.</title>
        <authorList>
            <person name="Mardanov A."/>
            <person name="Beletsky A."/>
            <person name="Panova A."/>
            <person name="Karnachuk O."/>
            <person name="Ravin N."/>
        </authorList>
    </citation>
    <scope>NUCLEOTIDE SEQUENCE [LARGE SCALE GENOMIC DNA]</scope>
    <source>
        <strain evidence="2 3">OL</strain>
    </source>
</reference>
<accession>A0A1Q8QZ63</accession>
<evidence type="ECO:0000313" key="3">
    <source>
        <dbReference type="Proteomes" id="UP000186102"/>
    </source>
</evidence>
<dbReference type="InterPro" id="IPR052698">
    <property type="entry name" value="MoCofactor_Util/Proc"/>
</dbReference>
<dbReference type="PANTHER" id="PTHR30388:SF6">
    <property type="entry name" value="XANTHINE DEHYDROGENASE SUBUNIT A-RELATED"/>
    <property type="match status" value="1"/>
</dbReference>
<dbReference type="AlphaFoldDB" id="A0A1Q8QZ63"/>
<dbReference type="EMBL" id="MLBF01000007">
    <property type="protein sequence ID" value="OLN32634.1"/>
    <property type="molecule type" value="Genomic_DNA"/>
</dbReference>
<dbReference type="Proteomes" id="UP000186102">
    <property type="component" value="Unassembled WGS sequence"/>
</dbReference>
<name>A0A1Q8QZ63_9FIRM</name>
<evidence type="ECO:0000313" key="2">
    <source>
        <dbReference type="EMBL" id="OLN32634.1"/>
    </source>
</evidence>
<gene>
    <name evidence="2" type="ORF">DSOL_1385</name>
</gene>
<protein>
    <submittedName>
        <fullName evidence="2">Xanthine and CO dehydrogenases maturation factor, XdhC/CoxF family</fullName>
    </submittedName>
</protein>
<evidence type="ECO:0000259" key="1">
    <source>
        <dbReference type="Pfam" id="PF13478"/>
    </source>
</evidence>
<sequence length="224" mass="24798">MVDGTGRYILGQIDSEIIALLNESIQDVLRAKASKVANIIYINDSIKVFLDPILPQPRLLILGGGHIAVPLTEMGKLLEFHVSVVDDRLSFANPTRFQSANQVLCQDFEKAIREFPFDTNTYVIIVTRGHRHDKTCLAEVLRRKESAYIGMIGSKRKVAALIEDLSEEGFTEEELINVYAPIGLDIGAQTPAEIAVSIIAEIIMVRRYGYSHGLKTQQGGMNNG</sequence>
<keyword evidence="3" id="KW-1185">Reference proteome</keyword>
<proteinExistence type="predicted"/>
<feature type="domain" description="XdhC Rossmann" evidence="1">
    <location>
        <begin position="59"/>
        <end position="202"/>
    </location>
</feature>
<comment type="caution">
    <text evidence="2">The sequence shown here is derived from an EMBL/GenBank/DDBJ whole genome shotgun (WGS) entry which is preliminary data.</text>
</comment>
<dbReference type="PANTHER" id="PTHR30388">
    <property type="entry name" value="ALDEHYDE OXIDOREDUCTASE MOLYBDENUM COFACTOR ASSEMBLY PROTEIN"/>
    <property type="match status" value="1"/>
</dbReference>